<organism evidence="1">
    <name type="scientific">Anopheles darlingi</name>
    <name type="common">Mosquito</name>
    <dbReference type="NCBI Taxonomy" id="43151"/>
    <lineage>
        <taxon>Eukaryota</taxon>
        <taxon>Metazoa</taxon>
        <taxon>Ecdysozoa</taxon>
        <taxon>Arthropoda</taxon>
        <taxon>Hexapoda</taxon>
        <taxon>Insecta</taxon>
        <taxon>Pterygota</taxon>
        <taxon>Neoptera</taxon>
        <taxon>Endopterygota</taxon>
        <taxon>Diptera</taxon>
        <taxon>Nematocera</taxon>
        <taxon>Culicoidea</taxon>
        <taxon>Culicidae</taxon>
        <taxon>Anophelinae</taxon>
        <taxon>Anopheles</taxon>
    </lineage>
</organism>
<evidence type="ECO:0000313" key="1">
    <source>
        <dbReference type="EMBL" id="MBW76689.1"/>
    </source>
</evidence>
<sequence length="75" mass="7879">MLLSSPLSAFSAAVFGLCGIGFSRTGGFSFVLFRLSSFLGVGCFAEESCFRRRLSSNEGRYSSAVGGTILVAVLL</sequence>
<protein>
    <submittedName>
        <fullName evidence="1">Putative secreted protein</fullName>
    </submittedName>
</protein>
<dbReference type="AlphaFoldDB" id="A0A2M4DGQ7"/>
<proteinExistence type="predicted"/>
<reference evidence="1" key="1">
    <citation type="submission" date="2018-01" db="EMBL/GenBank/DDBJ databases">
        <title>An insight into the sialome of Amazonian anophelines.</title>
        <authorList>
            <person name="Ribeiro J.M."/>
            <person name="Scarpassa V."/>
            <person name="Calvo E."/>
        </authorList>
    </citation>
    <scope>NUCLEOTIDE SEQUENCE</scope>
</reference>
<name>A0A2M4DGQ7_ANODA</name>
<accession>A0A2M4DGQ7</accession>
<dbReference type="EMBL" id="GGFL01012511">
    <property type="protein sequence ID" value="MBW76689.1"/>
    <property type="molecule type" value="Transcribed_RNA"/>
</dbReference>